<dbReference type="OrthoDB" id="10250117at2759"/>
<keyword evidence="5" id="KW-0032">Aminotransferase</keyword>
<evidence type="ECO:0000256" key="3">
    <source>
        <dbReference type="SAM" id="MobiDB-lite"/>
    </source>
</evidence>
<accession>A0A086KU50</accession>
<dbReference type="AlphaFoldDB" id="A0A086KU50"/>
<protein>
    <submittedName>
        <fullName evidence="5">Aminotransferase, class V superfamily protein</fullName>
        <ecNumber evidence="5">2.8.1.7</ecNumber>
    </submittedName>
</protein>
<dbReference type="InterPro" id="IPR015422">
    <property type="entry name" value="PyrdxlP-dep_Trfase_small"/>
</dbReference>
<dbReference type="InterPro" id="IPR015421">
    <property type="entry name" value="PyrdxlP-dep_Trfase_major"/>
</dbReference>
<feature type="compositionally biased region" description="Polar residues" evidence="3">
    <location>
        <begin position="462"/>
        <end position="471"/>
    </location>
</feature>
<evidence type="ECO:0000256" key="2">
    <source>
        <dbReference type="ARBA" id="ARBA00006490"/>
    </source>
</evidence>
<name>A0A086KU50_TOXGO</name>
<dbReference type="Gene3D" id="1.10.260.50">
    <property type="match status" value="1"/>
</dbReference>
<dbReference type="GO" id="GO:0008483">
    <property type="term" value="F:transaminase activity"/>
    <property type="evidence" value="ECO:0007669"/>
    <property type="project" value="UniProtKB-KW"/>
</dbReference>
<dbReference type="Proteomes" id="UP000028837">
    <property type="component" value="Unassembled WGS sequence"/>
</dbReference>
<dbReference type="GO" id="GO:0031071">
    <property type="term" value="F:cysteine desulfurase activity"/>
    <property type="evidence" value="ECO:0007669"/>
    <property type="project" value="UniProtKB-EC"/>
</dbReference>
<feature type="compositionally biased region" description="Basic and acidic residues" evidence="3">
    <location>
        <begin position="506"/>
        <end position="516"/>
    </location>
</feature>
<sequence length="847" mass="89608">MPAGPPASVLASGCLCLSARELQRAGCFYVGKKCVNRTAEESRRRLCPPLANTQSASGRALIAPVSDPPGVSLANEFVELPVLAVAHSESCCFCDAWNGQVTVFANLGEVGEGEEVNRAAGAFWSSRRPGNANTKMAETAARDGADGNARNDEKTAHCDRGQSRGTGARGDEGGASPFEKKVGESYAAFADRLHNREGFPLYLDNNSSTKTDPRVFQEMAPFFESLFGNPGSAHERGRINKAALEEGRERVAGCLGVPPSTIFFTSGATESLNWAIKCGATAQSRKGLDRHIVTTRIEHPAVLEICKFLEEDHGFQVTFCPVDCFGFVNLETLPRLLRAETAFVSVPHANAEIGAVQPIEKVAMIVREHAPHALLHVDCSQSLGKIPVNIPQLGADLVTIAGHKIYAPKGVGALYVGSRACLGPLLHGGGQERRLRGGTENVPYCVALGKACELIAQGWSEPQGSRATISDSAAPLPRSASPGPLTSPATGYGESPEAGASAETRGGGDRDAHSPQEEDGSEEANQGGEGRGGDAGQMLEEPGVAGEGEGAAQVTKTGFAEEQTATSSGPGVRTPHGEGDKPFSWLPSLTSTFRMGSSCERKREDGPRDIVFPASASALSRVCVSLGFSRVLPPALASDASHRASGSFAGEWGSFSDRQGAASSLSAHPKHMEQSLIKFTQQFFAELLLLTQWTPDQLGNLIRINGPLRRARAFFESGDNAQEKSFAEVYGALPNTLSLSICGADGPEIVRLLCDRLCISAGCTCHSSGELTSTTLQAIQLDRKWARGTIRISTGRFTTLNDAAVAGRLLARFLISENMLFGKPERVSADLSADRENGELTGGAETF</sequence>
<feature type="region of interest" description="Disordered" evidence="3">
    <location>
        <begin position="462"/>
        <end position="588"/>
    </location>
</feature>
<dbReference type="VEuPathDB" id="ToxoDB:TGDOM2_300120"/>
<feature type="domain" description="Aminotransferase class V" evidence="4">
    <location>
        <begin position="202"/>
        <end position="457"/>
    </location>
</feature>
<dbReference type="InterPro" id="IPR015424">
    <property type="entry name" value="PyrdxlP-dep_Trfase"/>
</dbReference>
<evidence type="ECO:0000313" key="6">
    <source>
        <dbReference type="Proteomes" id="UP000028837"/>
    </source>
</evidence>
<dbReference type="EMBL" id="AHZU02000148">
    <property type="protein sequence ID" value="KFG47918.1"/>
    <property type="molecule type" value="Genomic_DNA"/>
</dbReference>
<dbReference type="EC" id="2.8.1.7" evidence="5"/>
<dbReference type="Pfam" id="PF00266">
    <property type="entry name" value="Aminotran_5"/>
    <property type="match status" value="1"/>
</dbReference>
<dbReference type="SUPFAM" id="SSF53383">
    <property type="entry name" value="PLP-dependent transferases"/>
    <property type="match status" value="2"/>
</dbReference>
<feature type="region of interest" description="Disordered" evidence="3">
    <location>
        <begin position="127"/>
        <end position="177"/>
    </location>
</feature>
<reference evidence="5 6" key="1">
    <citation type="submission" date="2014-02" db="EMBL/GenBank/DDBJ databases">
        <authorList>
            <person name="Sibley D."/>
            <person name="Venepally P."/>
            <person name="Karamycheva S."/>
            <person name="Hadjithomas M."/>
            <person name="Khan A."/>
            <person name="Brunk B."/>
            <person name="Roos D."/>
            <person name="Caler E."/>
            <person name="Lorenzi H."/>
        </authorList>
    </citation>
    <scope>NUCLEOTIDE SEQUENCE [LARGE SCALE GENOMIC DNA]</scope>
    <source>
        <strain evidence="5 6">GAB2-2007-GAL-DOM2</strain>
    </source>
</reference>
<gene>
    <name evidence="5" type="ORF">TGDOM2_300120</name>
</gene>
<dbReference type="PANTHER" id="PTHR11601">
    <property type="entry name" value="CYSTEINE DESULFURYLASE FAMILY MEMBER"/>
    <property type="match status" value="1"/>
</dbReference>
<comment type="cofactor">
    <cofactor evidence="1">
        <name>pyridoxal 5'-phosphate</name>
        <dbReference type="ChEBI" id="CHEBI:597326"/>
    </cofactor>
</comment>
<evidence type="ECO:0000256" key="1">
    <source>
        <dbReference type="ARBA" id="ARBA00001933"/>
    </source>
</evidence>
<proteinExistence type="inferred from homology"/>
<comment type="similarity">
    <text evidence="2">Belongs to the class-V pyridoxal-phosphate-dependent aminotransferase family. NifS/IscS subfamily.</text>
</comment>
<feature type="compositionally biased region" description="Basic and acidic residues" evidence="3">
    <location>
        <begin position="140"/>
        <end position="162"/>
    </location>
</feature>
<dbReference type="Gene3D" id="3.90.1150.10">
    <property type="entry name" value="Aspartate Aminotransferase, domain 1"/>
    <property type="match status" value="2"/>
</dbReference>
<dbReference type="PANTHER" id="PTHR11601:SF34">
    <property type="entry name" value="CYSTEINE DESULFURASE"/>
    <property type="match status" value="1"/>
</dbReference>
<evidence type="ECO:0000313" key="5">
    <source>
        <dbReference type="EMBL" id="KFG47918.1"/>
    </source>
</evidence>
<comment type="caution">
    <text evidence="5">The sequence shown here is derived from an EMBL/GenBank/DDBJ whole genome shotgun (WGS) entry which is preliminary data.</text>
</comment>
<keyword evidence="5" id="KW-0808">Transferase</keyword>
<dbReference type="InterPro" id="IPR000192">
    <property type="entry name" value="Aminotrans_V_dom"/>
</dbReference>
<evidence type="ECO:0000259" key="4">
    <source>
        <dbReference type="Pfam" id="PF00266"/>
    </source>
</evidence>
<organism evidence="5 6">
    <name type="scientific">Toxoplasma gondii GAB2-2007-GAL-DOM2</name>
    <dbReference type="NCBI Taxonomy" id="1130820"/>
    <lineage>
        <taxon>Eukaryota</taxon>
        <taxon>Sar</taxon>
        <taxon>Alveolata</taxon>
        <taxon>Apicomplexa</taxon>
        <taxon>Conoidasida</taxon>
        <taxon>Coccidia</taxon>
        <taxon>Eucoccidiorida</taxon>
        <taxon>Eimeriorina</taxon>
        <taxon>Sarcocystidae</taxon>
        <taxon>Toxoplasma</taxon>
    </lineage>
</organism>
<dbReference type="Gene3D" id="3.40.640.10">
    <property type="entry name" value="Type I PLP-dependent aspartate aminotransferase-like (Major domain)"/>
    <property type="match status" value="1"/>
</dbReference>